<keyword evidence="4 7" id="KW-0472">Membrane</keyword>
<dbReference type="EMBL" id="MDYP01000018">
    <property type="protein sequence ID" value="OQE06409.1"/>
    <property type="molecule type" value="Genomic_DNA"/>
</dbReference>
<name>A0A1V6RY23_9EURO</name>
<proteinExistence type="inferred from homology"/>
<feature type="region of interest" description="Disordered" evidence="6">
    <location>
        <begin position="336"/>
        <end position="382"/>
    </location>
</feature>
<keyword evidence="10" id="KW-1185">Reference proteome</keyword>
<feature type="transmembrane region" description="Helical" evidence="7">
    <location>
        <begin position="252"/>
        <end position="276"/>
    </location>
</feature>
<accession>A0A1V6RY23</accession>
<keyword evidence="2 7" id="KW-0812">Transmembrane</keyword>
<feature type="transmembrane region" description="Helical" evidence="7">
    <location>
        <begin position="100"/>
        <end position="123"/>
    </location>
</feature>
<evidence type="ECO:0000256" key="5">
    <source>
        <dbReference type="ARBA" id="ARBA00038359"/>
    </source>
</evidence>
<reference evidence="10" key="1">
    <citation type="journal article" date="2017" name="Nat. Microbiol.">
        <title>Global analysis of biosynthetic gene clusters reveals vast potential of secondary metabolite production in Penicillium species.</title>
        <authorList>
            <person name="Nielsen J.C."/>
            <person name="Grijseels S."/>
            <person name="Prigent S."/>
            <person name="Ji B."/>
            <person name="Dainat J."/>
            <person name="Nielsen K.F."/>
            <person name="Frisvad J.C."/>
            <person name="Workman M."/>
            <person name="Nielsen J."/>
        </authorList>
    </citation>
    <scope>NUCLEOTIDE SEQUENCE [LARGE SCALE GENOMIC DNA]</scope>
    <source>
        <strain evidence="10">IBT 29486</strain>
    </source>
</reference>
<comment type="subcellular location">
    <subcellularLocation>
        <location evidence="1">Membrane</location>
        <topology evidence="1">Multi-pass membrane protein</topology>
    </subcellularLocation>
</comment>
<dbReference type="InterPro" id="IPR052337">
    <property type="entry name" value="SAT4-like"/>
</dbReference>
<evidence type="ECO:0000256" key="3">
    <source>
        <dbReference type="ARBA" id="ARBA00022989"/>
    </source>
</evidence>
<organism evidence="9 10">
    <name type="scientific">Penicillium vulpinum</name>
    <dbReference type="NCBI Taxonomy" id="29845"/>
    <lineage>
        <taxon>Eukaryota</taxon>
        <taxon>Fungi</taxon>
        <taxon>Dikarya</taxon>
        <taxon>Ascomycota</taxon>
        <taxon>Pezizomycotina</taxon>
        <taxon>Eurotiomycetes</taxon>
        <taxon>Eurotiomycetidae</taxon>
        <taxon>Eurotiales</taxon>
        <taxon>Aspergillaceae</taxon>
        <taxon>Penicillium</taxon>
    </lineage>
</organism>
<evidence type="ECO:0000256" key="6">
    <source>
        <dbReference type="SAM" id="MobiDB-lite"/>
    </source>
</evidence>
<sequence length="382" mass="42161">MDAKVEVLDAVDLDDSRNKAILIVTSIFFAISLFSVILRCFVRTRVVRAWGWDDGTMVVAMALNTVFAICGIVGCKYGLGRKLAYFTHHPNDFHRAMLCWWMGQLFYVLTCVVAKVSIIIALLRITVSRVHAYILYAAITLATVVGLVFFFFTIFQCDPVDYFWNQARSTAHGSCIDKDPLIGIAYLYSVAAAITDLTIGLLPVALIWNLRMNRRTKGAMVAILGIGCIASAAVIIRIPFIPNYKDPDFLYATYQISIWSNVEAGIGITAGCLTTLRPLVRFLRDGSSHTLSRTTPSSYPLSSNVAGGFHRSMPSKQMSRDDARQLWTGRGSDEYHGVTTTISSAHQKQPGSSEEGLAPGNNNDISPGWKVERSVRVSVRNS</sequence>
<dbReference type="AlphaFoldDB" id="A0A1V6RY23"/>
<keyword evidence="3 7" id="KW-1133">Transmembrane helix</keyword>
<evidence type="ECO:0000259" key="8">
    <source>
        <dbReference type="Pfam" id="PF20684"/>
    </source>
</evidence>
<feature type="transmembrane region" description="Helical" evidence="7">
    <location>
        <begin position="135"/>
        <end position="155"/>
    </location>
</feature>
<comment type="similarity">
    <text evidence="5">Belongs to the SAT4 family.</text>
</comment>
<evidence type="ECO:0000313" key="9">
    <source>
        <dbReference type="EMBL" id="OQE06409.1"/>
    </source>
</evidence>
<protein>
    <recommendedName>
        <fullName evidence="8">Rhodopsin domain-containing protein</fullName>
    </recommendedName>
</protein>
<evidence type="ECO:0000256" key="7">
    <source>
        <dbReference type="SAM" id="Phobius"/>
    </source>
</evidence>
<feature type="transmembrane region" description="Helical" evidence="7">
    <location>
        <begin position="54"/>
        <end position="80"/>
    </location>
</feature>
<dbReference type="Pfam" id="PF20684">
    <property type="entry name" value="Fung_rhodopsin"/>
    <property type="match status" value="1"/>
</dbReference>
<dbReference type="PANTHER" id="PTHR33048:SF140">
    <property type="entry name" value="ATPASE, PUTATIVE (EUROFUNG)-RELATED"/>
    <property type="match status" value="1"/>
</dbReference>
<comment type="caution">
    <text evidence="9">The sequence shown here is derived from an EMBL/GenBank/DDBJ whole genome shotgun (WGS) entry which is preliminary data.</text>
</comment>
<dbReference type="PANTHER" id="PTHR33048">
    <property type="entry name" value="PTH11-LIKE INTEGRAL MEMBRANE PROTEIN (AFU_ORTHOLOGUE AFUA_5G11245)"/>
    <property type="match status" value="1"/>
</dbReference>
<feature type="transmembrane region" description="Helical" evidence="7">
    <location>
        <begin position="220"/>
        <end position="240"/>
    </location>
</feature>
<evidence type="ECO:0000256" key="4">
    <source>
        <dbReference type="ARBA" id="ARBA00023136"/>
    </source>
</evidence>
<feature type="compositionally biased region" description="Polar residues" evidence="6">
    <location>
        <begin position="338"/>
        <end position="352"/>
    </location>
</feature>
<feature type="transmembrane region" description="Helical" evidence="7">
    <location>
        <begin position="186"/>
        <end position="208"/>
    </location>
</feature>
<dbReference type="GO" id="GO:0016020">
    <property type="term" value="C:membrane"/>
    <property type="evidence" value="ECO:0007669"/>
    <property type="project" value="UniProtKB-SubCell"/>
</dbReference>
<dbReference type="OrthoDB" id="3897607at2759"/>
<evidence type="ECO:0000256" key="1">
    <source>
        <dbReference type="ARBA" id="ARBA00004141"/>
    </source>
</evidence>
<evidence type="ECO:0000313" key="10">
    <source>
        <dbReference type="Proteomes" id="UP000191518"/>
    </source>
</evidence>
<feature type="transmembrane region" description="Helical" evidence="7">
    <location>
        <begin position="20"/>
        <end position="42"/>
    </location>
</feature>
<dbReference type="Proteomes" id="UP000191518">
    <property type="component" value="Unassembled WGS sequence"/>
</dbReference>
<evidence type="ECO:0000256" key="2">
    <source>
        <dbReference type="ARBA" id="ARBA00022692"/>
    </source>
</evidence>
<dbReference type="InterPro" id="IPR049326">
    <property type="entry name" value="Rhodopsin_dom_fungi"/>
</dbReference>
<gene>
    <name evidence="9" type="ORF">PENVUL_c018G02398</name>
</gene>
<feature type="domain" description="Rhodopsin" evidence="8">
    <location>
        <begin position="38"/>
        <end position="281"/>
    </location>
</feature>